<evidence type="ECO:0000313" key="1">
    <source>
        <dbReference type="EMBL" id="QBK87511.1"/>
    </source>
</evidence>
<organism evidence="1">
    <name type="scientific">Marseillevirus LCMAC201</name>
    <dbReference type="NCBI Taxonomy" id="2506605"/>
    <lineage>
        <taxon>Viruses</taxon>
        <taxon>Varidnaviria</taxon>
        <taxon>Bamfordvirae</taxon>
        <taxon>Nucleocytoviricota</taxon>
        <taxon>Megaviricetes</taxon>
        <taxon>Pimascovirales</taxon>
        <taxon>Pimascovirales incertae sedis</taxon>
        <taxon>Marseilleviridae</taxon>
    </lineage>
</organism>
<reference evidence="1" key="1">
    <citation type="journal article" date="2019" name="MBio">
        <title>Virus Genomes from Deep Sea Sediments Expand the Ocean Megavirome and Support Independent Origins of Viral Gigantism.</title>
        <authorList>
            <person name="Backstrom D."/>
            <person name="Yutin N."/>
            <person name="Jorgensen S.L."/>
            <person name="Dharamshi J."/>
            <person name="Homa F."/>
            <person name="Zaremba-Niedwiedzka K."/>
            <person name="Spang A."/>
            <person name="Wolf Y.I."/>
            <person name="Koonin E.V."/>
            <person name="Ettema T.J."/>
        </authorList>
    </citation>
    <scope>NUCLEOTIDE SEQUENCE</scope>
</reference>
<name>A0A481YX87_9VIRU</name>
<proteinExistence type="predicted"/>
<gene>
    <name evidence="1" type="ORF">LCMAC201_04210</name>
</gene>
<dbReference type="EMBL" id="MK500355">
    <property type="protein sequence ID" value="QBK87511.1"/>
    <property type="molecule type" value="Genomic_DNA"/>
</dbReference>
<accession>A0A481YX87</accession>
<sequence length="104" mass="12795">MENLDLTRQDLDQLIRNFRVQPNRDVYFNIQTWYENNIQDYFDQEYIICVYLFLLGANIKHRYREFTYEQHLDFVKEIRQLIEEADALNKMQRKAYLDFGTKSG</sequence>
<protein>
    <submittedName>
        <fullName evidence="1">Uncharacterized protein</fullName>
    </submittedName>
</protein>